<protein>
    <submittedName>
        <fullName evidence="1">Uncharacterized protein</fullName>
    </submittedName>
</protein>
<organism evidence="1">
    <name type="scientific">Arundo donax</name>
    <name type="common">Giant reed</name>
    <name type="synonym">Donax arundinaceus</name>
    <dbReference type="NCBI Taxonomy" id="35708"/>
    <lineage>
        <taxon>Eukaryota</taxon>
        <taxon>Viridiplantae</taxon>
        <taxon>Streptophyta</taxon>
        <taxon>Embryophyta</taxon>
        <taxon>Tracheophyta</taxon>
        <taxon>Spermatophyta</taxon>
        <taxon>Magnoliopsida</taxon>
        <taxon>Liliopsida</taxon>
        <taxon>Poales</taxon>
        <taxon>Poaceae</taxon>
        <taxon>PACMAD clade</taxon>
        <taxon>Arundinoideae</taxon>
        <taxon>Arundineae</taxon>
        <taxon>Arundo</taxon>
    </lineage>
</organism>
<dbReference type="EMBL" id="GBRH01227117">
    <property type="protein sequence ID" value="JAD70778.1"/>
    <property type="molecule type" value="Transcribed_RNA"/>
</dbReference>
<reference evidence="1" key="2">
    <citation type="journal article" date="2015" name="Data Brief">
        <title>Shoot transcriptome of the giant reed, Arundo donax.</title>
        <authorList>
            <person name="Barrero R.A."/>
            <person name="Guerrero F.D."/>
            <person name="Moolhuijzen P."/>
            <person name="Goolsby J.A."/>
            <person name="Tidwell J."/>
            <person name="Bellgard S.E."/>
            <person name="Bellgard M.I."/>
        </authorList>
    </citation>
    <scope>NUCLEOTIDE SEQUENCE</scope>
    <source>
        <tissue evidence="1">Shoot tissue taken approximately 20 cm above the soil surface</tissue>
    </source>
</reference>
<evidence type="ECO:0000313" key="1">
    <source>
        <dbReference type="EMBL" id="JAD70778.1"/>
    </source>
</evidence>
<reference evidence="1" key="1">
    <citation type="submission" date="2014-09" db="EMBL/GenBank/DDBJ databases">
        <authorList>
            <person name="Magalhaes I.L.F."/>
            <person name="Oliveira U."/>
            <person name="Santos F.R."/>
            <person name="Vidigal T.H.D.A."/>
            <person name="Brescovit A.D."/>
            <person name="Santos A.J."/>
        </authorList>
    </citation>
    <scope>NUCLEOTIDE SEQUENCE</scope>
    <source>
        <tissue evidence="1">Shoot tissue taken approximately 20 cm above the soil surface</tissue>
    </source>
</reference>
<sequence length="36" mass="3474">MRANWKGGFSAACGVHAGLRAGAAVSGSSGGKDPIE</sequence>
<accession>A0A0A9C8I7</accession>
<dbReference type="AlphaFoldDB" id="A0A0A9C8I7"/>
<name>A0A0A9C8I7_ARUDO</name>
<proteinExistence type="predicted"/>